<proteinExistence type="predicted"/>
<name>A0A318V9G6_9GAMM</name>
<reference evidence="2 3" key="1">
    <citation type="submission" date="2018-06" db="EMBL/GenBank/DDBJ databases">
        <title>Genomic Encyclopedia of Type Strains, Phase III (KMG-III): the genomes of soil and plant-associated and newly described type strains.</title>
        <authorList>
            <person name="Whitman W."/>
        </authorList>
    </citation>
    <scope>NUCLEOTIDE SEQUENCE [LARGE SCALE GENOMIC DNA]</scope>
    <source>
        <strain evidence="2 3">CECT 7730</strain>
    </source>
</reference>
<keyword evidence="1" id="KW-0472">Membrane</keyword>
<comment type="caution">
    <text evidence="2">The sequence shown here is derived from an EMBL/GenBank/DDBJ whole genome shotgun (WGS) entry which is preliminary data.</text>
</comment>
<dbReference type="Proteomes" id="UP000247551">
    <property type="component" value="Unassembled WGS sequence"/>
</dbReference>
<sequence>MKVSNPLTIIAIFSGTAEAFATAALIALPLEIQSLFIYFVMLFPLIIVVTFFLILILKPHVLYAPSDFDNQQHFLDLNNLRKSVEEISEKSIKEASENNQPLDPRKMSKTIADSTIDKLEDTIKDRIYQYLKEHSNEAFTSAGLAHVFSISRINMLTYLQKLESQNLVNKGKDGDSAVWQVKK</sequence>
<evidence type="ECO:0000256" key="1">
    <source>
        <dbReference type="SAM" id="Phobius"/>
    </source>
</evidence>
<accession>A0A318V9G6</accession>
<dbReference type="RefSeq" id="WP_110572070.1">
    <property type="nucleotide sequence ID" value="NZ_QKLW01000001.1"/>
</dbReference>
<evidence type="ECO:0000313" key="2">
    <source>
        <dbReference type="EMBL" id="PYF84560.1"/>
    </source>
</evidence>
<keyword evidence="3" id="KW-1185">Reference proteome</keyword>
<keyword evidence="1" id="KW-0812">Transmembrane</keyword>
<protein>
    <submittedName>
        <fullName evidence="2">Uncharacterized protein</fullName>
    </submittedName>
</protein>
<gene>
    <name evidence="2" type="ORF">DFP75_101598</name>
</gene>
<feature type="transmembrane region" description="Helical" evidence="1">
    <location>
        <begin position="35"/>
        <end position="57"/>
    </location>
</feature>
<keyword evidence="1" id="KW-1133">Transmembrane helix</keyword>
<dbReference type="AlphaFoldDB" id="A0A318V9G6"/>
<evidence type="ECO:0000313" key="3">
    <source>
        <dbReference type="Proteomes" id="UP000247551"/>
    </source>
</evidence>
<dbReference type="InterPro" id="IPR036388">
    <property type="entry name" value="WH-like_DNA-bd_sf"/>
</dbReference>
<dbReference type="EMBL" id="QKLW01000001">
    <property type="protein sequence ID" value="PYF84560.1"/>
    <property type="molecule type" value="Genomic_DNA"/>
</dbReference>
<dbReference type="Gene3D" id="1.10.10.10">
    <property type="entry name" value="Winged helix-like DNA-binding domain superfamily/Winged helix DNA-binding domain"/>
    <property type="match status" value="1"/>
</dbReference>
<organism evidence="2 3">
    <name type="scientific">Marinomonas alcarazii</name>
    <dbReference type="NCBI Taxonomy" id="491949"/>
    <lineage>
        <taxon>Bacteria</taxon>
        <taxon>Pseudomonadati</taxon>
        <taxon>Pseudomonadota</taxon>
        <taxon>Gammaproteobacteria</taxon>
        <taxon>Oceanospirillales</taxon>
        <taxon>Oceanospirillaceae</taxon>
        <taxon>Marinomonas</taxon>
    </lineage>
</organism>